<feature type="region of interest" description="Disordered" evidence="12">
    <location>
        <begin position="574"/>
        <end position="596"/>
    </location>
</feature>
<feature type="compositionally biased region" description="Basic and acidic residues" evidence="12">
    <location>
        <begin position="336"/>
        <end position="352"/>
    </location>
</feature>
<feature type="compositionally biased region" description="Basic and acidic residues" evidence="12">
    <location>
        <begin position="623"/>
        <end position="636"/>
    </location>
</feature>
<dbReference type="SUPFAM" id="SSF57903">
    <property type="entry name" value="FYVE/PHD zinc finger"/>
    <property type="match status" value="1"/>
</dbReference>
<dbReference type="InterPro" id="IPR011011">
    <property type="entry name" value="Znf_FYVE_PHD"/>
</dbReference>
<dbReference type="InterPro" id="IPR037374">
    <property type="entry name" value="BAZ2A/B_Bromo"/>
</dbReference>
<dbReference type="Gene3D" id="3.30.40.10">
    <property type="entry name" value="Zinc/RING finger domain, C3HC4 (zinc finger)"/>
    <property type="match status" value="1"/>
</dbReference>
<feature type="compositionally biased region" description="Low complexity" evidence="12">
    <location>
        <begin position="264"/>
        <end position="287"/>
    </location>
</feature>
<dbReference type="InterPro" id="IPR001487">
    <property type="entry name" value="Bromodomain"/>
</dbReference>
<dbReference type="InterPro" id="IPR001739">
    <property type="entry name" value="Methyl_CpG_DNA-bd"/>
</dbReference>
<feature type="compositionally biased region" description="Polar residues" evidence="12">
    <location>
        <begin position="354"/>
        <end position="365"/>
    </location>
</feature>
<feature type="compositionally biased region" description="Basic and acidic residues" evidence="12">
    <location>
        <begin position="236"/>
        <end position="254"/>
    </location>
</feature>
<feature type="region of interest" description="Disordered" evidence="12">
    <location>
        <begin position="1"/>
        <end position="69"/>
    </location>
</feature>
<gene>
    <name evidence="18" type="primary">BAZ2B</name>
</gene>
<evidence type="ECO:0000256" key="3">
    <source>
        <dbReference type="ARBA" id="ARBA00022723"/>
    </source>
</evidence>
<dbReference type="Pfam" id="PF15613">
    <property type="entry name" value="WSD"/>
    <property type="match status" value="2"/>
</dbReference>
<feature type="compositionally biased region" description="Basic and acidic residues" evidence="12">
    <location>
        <begin position="868"/>
        <end position="888"/>
    </location>
</feature>
<reference evidence="18" key="1">
    <citation type="submission" date="2025-08" db="UniProtKB">
        <authorList>
            <consortium name="RefSeq"/>
        </authorList>
    </citation>
    <scope>IDENTIFICATION</scope>
    <source>
        <tissue evidence="18">Blood</tissue>
    </source>
</reference>
<dbReference type="PROSITE" id="PS00633">
    <property type="entry name" value="BROMODOMAIN_1"/>
    <property type="match status" value="1"/>
</dbReference>
<evidence type="ECO:0000256" key="4">
    <source>
        <dbReference type="ARBA" id="ARBA00022771"/>
    </source>
</evidence>
<evidence type="ECO:0000259" key="14">
    <source>
        <dbReference type="PROSITE" id="PS50016"/>
    </source>
</evidence>
<keyword evidence="5" id="KW-0862">Zinc</keyword>
<evidence type="ECO:0000256" key="12">
    <source>
        <dbReference type="SAM" id="MobiDB-lite"/>
    </source>
</evidence>
<dbReference type="SMART" id="SM00571">
    <property type="entry name" value="DDT"/>
    <property type="match status" value="1"/>
</dbReference>
<feature type="region of interest" description="Disordered" evidence="12">
    <location>
        <begin position="623"/>
        <end position="714"/>
    </location>
</feature>
<dbReference type="SMART" id="SM00249">
    <property type="entry name" value="PHD"/>
    <property type="match status" value="1"/>
</dbReference>
<protein>
    <submittedName>
        <fullName evidence="18">Bromodomain adjacent to zinc finger domain protein 2B</fullName>
    </submittedName>
</protein>
<feature type="region of interest" description="Disordered" evidence="12">
    <location>
        <begin position="1618"/>
        <end position="1646"/>
    </location>
</feature>
<dbReference type="InterPro" id="IPR036427">
    <property type="entry name" value="Bromodomain-like_sf"/>
</dbReference>
<organism evidence="17 18">
    <name type="scientific">Apteryx mantelli</name>
    <name type="common">North Island brown kiwi</name>
    <dbReference type="NCBI Taxonomy" id="2696672"/>
    <lineage>
        <taxon>Eukaryota</taxon>
        <taxon>Metazoa</taxon>
        <taxon>Chordata</taxon>
        <taxon>Craniata</taxon>
        <taxon>Vertebrata</taxon>
        <taxon>Euteleostomi</taxon>
        <taxon>Archelosauria</taxon>
        <taxon>Archosauria</taxon>
        <taxon>Dinosauria</taxon>
        <taxon>Saurischia</taxon>
        <taxon>Theropoda</taxon>
        <taxon>Coelurosauria</taxon>
        <taxon>Aves</taxon>
        <taxon>Palaeognathae</taxon>
        <taxon>Apterygiformes</taxon>
        <taxon>Apterygidae</taxon>
        <taxon>Apteryx</taxon>
    </lineage>
</organism>
<dbReference type="Pfam" id="PF02791">
    <property type="entry name" value="DDT"/>
    <property type="match status" value="1"/>
</dbReference>
<dbReference type="Gene3D" id="3.30.890.10">
    <property type="entry name" value="Methyl-cpg-binding Protein 2, Chain A"/>
    <property type="match status" value="1"/>
</dbReference>
<dbReference type="PROSITE" id="PS50827">
    <property type="entry name" value="DDT"/>
    <property type="match status" value="1"/>
</dbReference>
<dbReference type="Gene3D" id="1.20.920.10">
    <property type="entry name" value="Bromodomain-like"/>
    <property type="match status" value="1"/>
</dbReference>
<evidence type="ECO:0000259" key="13">
    <source>
        <dbReference type="PROSITE" id="PS50014"/>
    </source>
</evidence>
<evidence type="ECO:0000256" key="9">
    <source>
        <dbReference type="ARBA" id="ARBA00023242"/>
    </source>
</evidence>
<dbReference type="SUPFAM" id="SSF47370">
    <property type="entry name" value="Bromodomain"/>
    <property type="match status" value="1"/>
</dbReference>
<evidence type="ECO:0000259" key="15">
    <source>
        <dbReference type="PROSITE" id="PS50827"/>
    </source>
</evidence>
<keyword evidence="9" id="KW-0539">Nucleus</keyword>
<feature type="compositionally biased region" description="Low complexity" evidence="12">
    <location>
        <begin position="488"/>
        <end position="497"/>
    </location>
</feature>
<comment type="similarity">
    <text evidence="2">Belongs to the WAL family.</text>
</comment>
<dbReference type="SUPFAM" id="SSF54171">
    <property type="entry name" value="DNA-binding domain"/>
    <property type="match status" value="1"/>
</dbReference>
<dbReference type="InterPro" id="IPR028941">
    <property type="entry name" value="WHIM2_dom"/>
</dbReference>
<dbReference type="CDD" id="cd15630">
    <property type="entry name" value="PHD_BAZ2B"/>
    <property type="match status" value="1"/>
</dbReference>
<evidence type="ECO:0000256" key="6">
    <source>
        <dbReference type="ARBA" id="ARBA00023015"/>
    </source>
</evidence>
<feature type="region of interest" description="Disordered" evidence="12">
    <location>
        <begin position="868"/>
        <end position="903"/>
    </location>
</feature>
<evidence type="ECO:0000313" key="18">
    <source>
        <dbReference type="RefSeq" id="XP_067172912.1"/>
    </source>
</evidence>
<dbReference type="PROSITE" id="PS50982">
    <property type="entry name" value="MBD"/>
    <property type="match status" value="1"/>
</dbReference>
<feature type="domain" description="Bromo" evidence="13">
    <location>
        <begin position="2152"/>
        <end position="2222"/>
    </location>
</feature>
<accession>A0ABM4G6T7</accession>
<feature type="compositionally biased region" description="Acidic residues" evidence="12">
    <location>
        <begin position="1333"/>
        <end position="1356"/>
    </location>
</feature>
<feature type="compositionally biased region" description="Polar residues" evidence="12">
    <location>
        <begin position="574"/>
        <end position="587"/>
    </location>
</feature>
<evidence type="ECO:0000256" key="10">
    <source>
        <dbReference type="PROSITE-ProRule" id="PRU00035"/>
    </source>
</evidence>
<dbReference type="Pfam" id="PF01429">
    <property type="entry name" value="MBD"/>
    <property type="match status" value="1"/>
</dbReference>
<keyword evidence="7 10" id="KW-0103">Bromodomain</keyword>
<dbReference type="InterPro" id="IPR019787">
    <property type="entry name" value="Znf_PHD-finger"/>
</dbReference>
<feature type="compositionally biased region" description="Basic and acidic residues" evidence="12">
    <location>
        <begin position="1357"/>
        <end position="1366"/>
    </location>
</feature>
<feature type="region of interest" description="Disordered" evidence="12">
    <location>
        <begin position="233"/>
        <end position="377"/>
    </location>
</feature>
<feature type="region of interest" description="Disordered" evidence="12">
    <location>
        <begin position="172"/>
        <end position="200"/>
    </location>
</feature>
<dbReference type="PROSITE" id="PS50016">
    <property type="entry name" value="ZF_PHD_2"/>
    <property type="match status" value="1"/>
</dbReference>
<evidence type="ECO:0000256" key="2">
    <source>
        <dbReference type="ARBA" id="ARBA00007444"/>
    </source>
</evidence>
<dbReference type="CDD" id="cd05503">
    <property type="entry name" value="Bromo_BAZ2A_B_like"/>
    <property type="match status" value="1"/>
</dbReference>
<dbReference type="PRINTS" id="PR00503">
    <property type="entry name" value="BROMODOMAIN"/>
</dbReference>
<dbReference type="PANTHER" id="PTHR45915">
    <property type="entry name" value="TRANSCRIPTION INTERMEDIARY FACTOR"/>
    <property type="match status" value="1"/>
</dbReference>
<feature type="region of interest" description="Disordered" evidence="12">
    <location>
        <begin position="2073"/>
        <end position="2136"/>
    </location>
</feature>
<feature type="region of interest" description="Disordered" evidence="12">
    <location>
        <begin position="1298"/>
        <end position="1378"/>
    </location>
</feature>
<dbReference type="Pfam" id="PF00439">
    <property type="entry name" value="Bromodomain"/>
    <property type="match status" value="1"/>
</dbReference>
<feature type="compositionally biased region" description="Low complexity" evidence="12">
    <location>
        <begin position="34"/>
        <end position="59"/>
    </location>
</feature>
<keyword evidence="4 11" id="KW-0863">Zinc-finger</keyword>
<feature type="domain" description="DDT" evidence="15">
    <location>
        <begin position="1123"/>
        <end position="1188"/>
    </location>
</feature>
<feature type="region of interest" description="Disordered" evidence="12">
    <location>
        <begin position="1885"/>
        <end position="1906"/>
    </location>
</feature>
<feature type="compositionally biased region" description="Polar residues" evidence="12">
    <location>
        <begin position="702"/>
        <end position="711"/>
    </location>
</feature>
<feature type="compositionally biased region" description="Acidic residues" evidence="12">
    <location>
        <begin position="637"/>
        <end position="690"/>
    </location>
</feature>
<evidence type="ECO:0000256" key="7">
    <source>
        <dbReference type="ARBA" id="ARBA00023117"/>
    </source>
</evidence>
<feature type="compositionally biased region" description="Polar residues" evidence="12">
    <location>
        <begin position="2117"/>
        <end position="2127"/>
    </location>
</feature>
<dbReference type="PROSITE" id="PS50014">
    <property type="entry name" value="BROMODOMAIN_2"/>
    <property type="match status" value="1"/>
</dbReference>
<feature type="domain" description="PHD-type" evidence="14">
    <location>
        <begin position="2006"/>
        <end position="2056"/>
    </location>
</feature>
<dbReference type="PANTHER" id="PTHR45915:SF1">
    <property type="entry name" value="BROMODOMAIN ADJACENT TO ZINC FINGER DOMAIN PROTEIN 2B"/>
    <property type="match status" value="1"/>
</dbReference>
<feature type="compositionally biased region" description="Pro residues" evidence="12">
    <location>
        <begin position="1625"/>
        <end position="1637"/>
    </location>
</feature>
<dbReference type="InterPro" id="IPR018501">
    <property type="entry name" value="DDT_dom"/>
</dbReference>
<feature type="region of interest" description="Disordered" evidence="12">
    <location>
        <begin position="441"/>
        <end position="508"/>
    </location>
</feature>
<feature type="domain" description="MBD" evidence="16">
    <location>
        <begin position="766"/>
        <end position="837"/>
    </location>
</feature>
<sequence>METEVSEGREKLAKRQCHRTDHIHHNMESGERLSSSSASSTAATSSPASSTPSVASAVSKGGLPTGAASQSSAINACGHTFRTAGDQPCNLSTVSSAFPMVSHTVFGLHAASSGHSEFGGLGTLGTPTALAAHPQLAPVPEWWRTADVHSRTGAAFFPPLLGIPPLFAPPADSASFHSRTTGKNNRGSVEKGVNGSLNGNSATAVSGISTSVLSTSIATSAGQVKAITSGAGGRKYNQEQSKKQVLDARADKIKDKKPRKKAVESSSNSDSDSGSSSDTSSEGISSSDSDDLEEDEEEEEEDQSVEESEDDDSDSENEAHHKNKNKVLMHSGVTDMKTDGQKTHEKSQEKRTHQQIPLVSDSQTHSPFQSQQKQPQVLSQQLPFIFQSSQAKEESVNKHTSVIQSTGLVPNVKPLSLVNQAKKETYLKLIVPSSALLKAGNKNTSEESTPLTSDVRSKREQYKQTFPTAQMKKQESSKNLKKVIAALSSSKPTSSSPAHQKLTSLENNHSNPFLTNALLGNHQPNGVIQSVIQEAPLALTTKPKSQTKINESVATSGSAPFSSPVNLSACGKKTTGNRTAVMPSTSPVLPASGKDKTVSNNAINAVKTQHRLHSAKLVVEQFRGADSDAPSSKDSDSNDDDDDDDDEDEDDEDDDSDDSQSESDSNSESDTEGSEDDDDDKDQDESDTDTEGEKTPLKLNKTAPSVKSSSVGLGAHSTPLNLQVAKTPSSAPAALCPESQPTVFIGTPSSALAPSAHCGISKRRRVTDERELRVPLEYGWQRETRIRNFGGRLQGEVAYFAPCGKKLRQYPEVIKYLSRNGIMDISRDNFSFSAKIGVGDFYEARDGPQGVQWCLLKEEEVIPRIRAMEGRRGRPPNPDRQHAREESRMRRRKGRPPNVGSAEFLDNTDAKLLRKLQAQEIARQAAQIKLLRKLQKQEQARAAKEAKKQQAIMAAEEKRKQKEQIKIMKQQEKIKRIQQIRMEKELRAQQILEAKKKKKEEAANAKLLEAEKRIKEKEMRRQQAVLLKHQELERHRLDMERERRRQHMMLMKAMEARKRAEEKERLKQEKRDEKRLNKERKLEQRRLELEMAKELKKPNEDMCLADQKPLPELPRIPGLVLSGSTFSDCLMVVQFLRNFGKVLGFDVNVDVPSLSVLQEGLLNIGDSMGEVQDLLVKLVSAAVCDPGLVTGYKAKTILGEHLLNVGINRDNVSEILQIFMEAHCGQTELTESLKTKAFQAHTPPQKASVLAFLVNELACSKSVVSEIDKNIDYMSNLRRDKWMVEGKLRKLRIIHAKKTGKRDATGGGDVGEEQHSLETPTPGRKRRRKGDSDYDDDDDDDSDDQADEDDEDEEDKEDKKGKKTEVCEDEDDGDQTASVEELEKQIEKLTKQQSQYRKKLFEASHCLRSMMFGQDRYRRRYWILPQCGGIFVEGMESGEGLEEIAKEKEKLKAESIHIKEEIFENSEEKLHCLSATHCEQKDLKEKDNTNLFLQKPGSFSKLSKLLEVAKMPPESDIMSQKSNGSAANGCTLSYQSNSKNSLCGLQPTVSQSSTEKSDSNNLFSPIVSGPGKFYSSPLIPSDQLLKTLTEKSRQWFSLLPRVPCDDMSVTHTDAPAAATSLTPQSHPPSKSPSPVPSPLLGSTSAQSPMGLSPFALSPLQQMKTGLPIMGLQFCGWPTGVLTSNVPFSSPLPTLGSGLGLSEGNGNSFLAPSVPTSKSESPALQTEKIASAPSTAVEVAKPVDYPNPKPIPEEMQYGWWRITDPEDLKSLLKVLHLRGIREKALQKQIQKHMDYITLACIKNKDVAIIDINENEDNQVTRDVVENWSVEEQAMEMDLAILQQVEDLERRVASASLQVKGWLCPEPASEREDLVYCEHKSISRLHKKHDGDCAGGGEGSTSSLERKSDNPLDIAVTRLADLERNIERRYLKSPLSTTIQIKLDNVGTVTVPAPAPSISGDGDGSEEDIAPGLRVWRRALSEARSAAQVALCIQQLQKSIAWEKSIMKVYCQICRKGDNEELLLLCDGCDKGCHTYCHRPKITTIPDGDWFCPACIAKASGQTLKIKKLKIKGKKSNEQKRGRKLSLVGDTEDEDSATTSSSLKRGKMDPKKRKMDENVSVSQLKQENFTPIKKPKRDDSKDLAICSMILSELETHEDAWPFLLPVNLKLVPGYKKVIKKPMDFSTIRDKLSSGQYPNLEAFSLDVRLVFDNCETFNEDDSDIGRAGHNMRKYFEKKWTEIFKVS</sequence>
<name>A0ABM4G6T7_9AVES</name>
<evidence type="ECO:0000259" key="16">
    <source>
        <dbReference type="PROSITE" id="PS50982"/>
    </source>
</evidence>
<comment type="subcellular location">
    <subcellularLocation>
        <location evidence="1">Nucleus</location>
    </subcellularLocation>
</comment>
<feature type="region of interest" description="Disordered" evidence="12">
    <location>
        <begin position="1057"/>
        <end position="1079"/>
    </location>
</feature>
<keyword evidence="8" id="KW-0804">Transcription</keyword>
<dbReference type="InterPro" id="IPR001965">
    <property type="entry name" value="Znf_PHD"/>
</dbReference>
<dbReference type="InterPro" id="IPR013083">
    <property type="entry name" value="Znf_RING/FYVE/PHD"/>
</dbReference>
<keyword evidence="17" id="KW-1185">Reference proteome</keyword>
<feature type="compositionally biased region" description="Low complexity" evidence="12">
    <location>
        <begin position="366"/>
        <end position="377"/>
    </location>
</feature>
<dbReference type="RefSeq" id="XP_067172912.1">
    <property type="nucleotide sequence ID" value="XM_067316811.1"/>
</dbReference>
<feature type="compositionally biased region" description="Acidic residues" evidence="12">
    <location>
        <begin position="288"/>
        <end position="316"/>
    </location>
</feature>
<keyword evidence="3" id="KW-0479">Metal-binding</keyword>
<dbReference type="SMART" id="SM00297">
    <property type="entry name" value="BROMO"/>
    <property type="match status" value="1"/>
</dbReference>
<dbReference type="InterPro" id="IPR016177">
    <property type="entry name" value="DNA-bd_dom_sf"/>
</dbReference>
<feature type="compositionally biased region" description="Polar residues" evidence="12">
    <location>
        <begin position="441"/>
        <end position="454"/>
    </location>
</feature>
<feature type="compositionally biased region" description="Basic and acidic residues" evidence="12">
    <location>
        <begin position="2104"/>
        <end position="2115"/>
    </location>
</feature>
<evidence type="ECO:0000256" key="1">
    <source>
        <dbReference type="ARBA" id="ARBA00004123"/>
    </source>
</evidence>
<dbReference type="CDD" id="cd01397">
    <property type="entry name" value="HAT_MBD"/>
    <property type="match status" value="1"/>
</dbReference>
<dbReference type="InterPro" id="IPR018359">
    <property type="entry name" value="Bromodomain_CS"/>
</dbReference>
<evidence type="ECO:0000256" key="11">
    <source>
        <dbReference type="PROSITE-ProRule" id="PRU00146"/>
    </source>
</evidence>
<evidence type="ECO:0000256" key="8">
    <source>
        <dbReference type="ARBA" id="ARBA00023163"/>
    </source>
</evidence>
<feature type="compositionally biased region" description="Basic and acidic residues" evidence="12">
    <location>
        <begin position="1"/>
        <end position="31"/>
    </location>
</feature>
<dbReference type="Pfam" id="PF00628">
    <property type="entry name" value="PHD"/>
    <property type="match status" value="1"/>
</dbReference>
<dbReference type="Proteomes" id="UP001652627">
    <property type="component" value="Unplaced"/>
</dbReference>
<feature type="compositionally biased region" description="Polar residues" evidence="12">
    <location>
        <begin position="175"/>
        <end position="187"/>
    </location>
</feature>
<evidence type="ECO:0000256" key="5">
    <source>
        <dbReference type="ARBA" id="ARBA00022833"/>
    </source>
</evidence>
<dbReference type="GeneID" id="106486555"/>
<dbReference type="SMART" id="SM00391">
    <property type="entry name" value="MBD"/>
    <property type="match status" value="1"/>
</dbReference>
<evidence type="ECO:0000313" key="17">
    <source>
        <dbReference type="Proteomes" id="UP001652627"/>
    </source>
</evidence>
<proteinExistence type="inferred from homology"/>
<keyword evidence="6" id="KW-0805">Transcription regulation</keyword>